<name>A0ABY6W4C2_9BURK</name>
<dbReference type="Proteomes" id="UP000405357">
    <property type="component" value="Unassembled WGS sequence"/>
</dbReference>
<reference evidence="2 3" key="1">
    <citation type="submission" date="2019-08" db="EMBL/GenBank/DDBJ databases">
        <authorList>
            <person name="Peeters C."/>
        </authorList>
    </citation>
    <scope>NUCLEOTIDE SEQUENCE [LARGE SCALE GENOMIC DNA]</scope>
    <source>
        <strain evidence="2 3">LMG 31014</strain>
    </source>
</reference>
<gene>
    <name evidence="2" type="ORF">PSO31014_02873</name>
</gene>
<feature type="transmembrane region" description="Helical" evidence="1">
    <location>
        <begin position="73"/>
        <end position="92"/>
    </location>
</feature>
<organism evidence="2 3">
    <name type="scientific">Pandoraea soli</name>
    <dbReference type="NCBI Taxonomy" id="2508293"/>
    <lineage>
        <taxon>Bacteria</taxon>
        <taxon>Pseudomonadati</taxon>
        <taxon>Pseudomonadota</taxon>
        <taxon>Betaproteobacteria</taxon>
        <taxon>Burkholderiales</taxon>
        <taxon>Burkholderiaceae</taxon>
        <taxon>Pandoraea</taxon>
    </lineage>
</organism>
<keyword evidence="1" id="KW-1133">Transmembrane helix</keyword>
<keyword evidence="1" id="KW-0812">Transmembrane</keyword>
<evidence type="ECO:0000313" key="3">
    <source>
        <dbReference type="Proteomes" id="UP000405357"/>
    </source>
</evidence>
<protein>
    <recommendedName>
        <fullName evidence="4">DUF4407 domain-containing protein</fullName>
    </recommendedName>
</protein>
<evidence type="ECO:0000256" key="1">
    <source>
        <dbReference type="SAM" id="Phobius"/>
    </source>
</evidence>
<sequence>MIRDRPADRLALWLAVAATATAIDISVIAGEQRGGTLAERFVWVTLGLVFVAGAHLLPALLREVHGGVRLSGYALWAACMLAAINSHAYFFLFAQQHASERRADATPIALLAPAKRSLTVVMQERAEVSARLATAKVQSCSGKCTGLEARRITLAAKLEALNAEASDIRRAQDFDDRAMTQHDTLVTDPVTARLAALLGTTGARVDLLTGLAFASVLEGVACLLWTVALHPRCPPPGAAVVPIVASSVMESHERADGDCDGHAMPDQPGTPLSIPAKTPEAIDHDTTQLVRDIAAGRLRPTVADIRRHLGCSQARATTLRRQLAEMSRVAERNVSA</sequence>
<proteinExistence type="predicted"/>
<keyword evidence="1" id="KW-0472">Membrane</keyword>
<evidence type="ECO:0000313" key="2">
    <source>
        <dbReference type="EMBL" id="VVE16078.1"/>
    </source>
</evidence>
<keyword evidence="3" id="KW-1185">Reference proteome</keyword>
<accession>A0ABY6W4C2</accession>
<dbReference type="RefSeq" id="WP_150552201.1">
    <property type="nucleotide sequence ID" value="NZ_CABPSG010000007.1"/>
</dbReference>
<evidence type="ECO:0008006" key="4">
    <source>
        <dbReference type="Google" id="ProtNLM"/>
    </source>
</evidence>
<dbReference type="EMBL" id="CABPSG010000007">
    <property type="protein sequence ID" value="VVE16078.1"/>
    <property type="molecule type" value="Genomic_DNA"/>
</dbReference>
<comment type="caution">
    <text evidence="2">The sequence shown here is derived from an EMBL/GenBank/DDBJ whole genome shotgun (WGS) entry which is preliminary data.</text>
</comment>
<feature type="transmembrane region" description="Helical" evidence="1">
    <location>
        <begin position="41"/>
        <end position="61"/>
    </location>
</feature>